<name>A0ABM8HUC9_9BACT</name>
<proteinExistence type="predicted"/>
<dbReference type="Pfam" id="PF07949">
    <property type="entry name" value="YbbR"/>
    <property type="match status" value="2"/>
</dbReference>
<dbReference type="InterPro" id="IPR053154">
    <property type="entry name" value="c-di-AMP_regulator"/>
</dbReference>
<evidence type="ECO:0008006" key="3">
    <source>
        <dbReference type="Google" id="ProtNLM"/>
    </source>
</evidence>
<dbReference type="InterPro" id="IPR012505">
    <property type="entry name" value="YbbR"/>
</dbReference>
<dbReference type="RefSeq" id="WP_221251516.1">
    <property type="nucleotide sequence ID" value="NZ_AP024355.1"/>
</dbReference>
<sequence>MFKTLTENWVAKLLSFIFAVILWFFVMGEQKLEVGYAVPLELRNMPSGMMVANEVPSLVDVRISGPRTLLVNLRPSDISLAVDLKDLQPGLTSFKRLEERLNIPSALKVTRLSPSFVDVKLERIQEKKVPVRVELSGLPAEGFQVGAVKANPVQVLVQGAESELKNVSEVVTEPVDLEGVKQSFTMIVPINYRGKYTNLKDQKTVDVGVAIEEMPQPEAETNSGSSQQ</sequence>
<dbReference type="Gene3D" id="2.170.120.40">
    <property type="entry name" value="YbbR-like domain"/>
    <property type="match status" value="1"/>
</dbReference>
<dbReference type="PANTHER" id="PTHR37804:SF1">
    <property type="entry name" value="CDAA REGULATORY PROTEIN CDAR"/>
    <property type="match status" value="1"/>
</dbReference>
<accession>A0ABM8HUC9</accession>
<dbReference type="Gene3D" id="2.170.120.30">
    <property type="match status" value="1"/>
</dbReference>
<dbReference type="EMBL" id="AP024355">
    <property type="protein sequence ID" value="BCR04094.1"/>
    <property type="molecule type" value="Genomic_DNA"/>
</dbReference>
<evidence type="ECO:0000313" key="2">
    <source>
        <dbReference type="Proteomes" id="UP001319827"/>
    </source>
</evidence>
<organism evidence="1 2">
    <name type="scientific">Desulfuromonas versatilis</name>
    <dbReference type="NCBI Taxonomy" id="2802975"/>
    <lineage>
        <taxon>Bacteria</taxon>
        <taxon>Pseudomonadati</taxon>
        <taxon>Thermodesulfobacteriota</taxon>
        <taxon>Desulfuromonadia</taxon>
        <taxon>Desulfuromonadales</taxon>
        <taxon>Desulfuromonadaceae</taxon>
        <taxon>Desulfuromonas</taxon>
    </lineage>
</organism>
<gene>
    <name evidence="1" type="ORF">DESUT3_11630</name>
</gene>
<protein>
    <recommendedName>
        <fullName evidence="3">YbbR domain pair protein</fullName>
    </recommendedName>
</protein>
<reference evidence="1 2" key="2">
    <citation type="journal article" date="2021" name="Int. J. Syst. Evol. Microbiol.">
        <title>Isolation and Polyphasic Characterization of Desulfuromonas versatilis sp. Nov., an Electrogenic Bacteria Capable of Versatile Metabolism Isolated from a Graphene Oxide-Reducing Enrichment Culture.</title>
        <authorList>
            <person name="Xie L."/>
            <person name="Yoshida N."/>
            <person name="Ishii S."/>
            <person name="Meng L."/>
        </authorList>
    </citation>
    <scope>NUCLEOTIDE SEQUENCE [LARGE SCALE GENOMIC DNA]</scope>
    <source>
        <strain evidence="1 2">NIT-T3</strain>
    </source>
</reference>
<evidence type="ECO:0000313" key="1">
    <source>
        <dbReference type="EMBL" id="BCR04094.1"/>
    </source>
</evidence>
<dbReference type="CDD" id="cd20206">
    <property type="entry name" value="YbbR"/>
    <property type="match status" value="1"/>
</dbReference>
<dbReference type="Proteomes" id="UP001319827">
    <property type="component" value="Chromosome"/>
</dbReference>
<reference evidence="1 2" key="1">
    <citation type="journal article" date="2016" name="C (Basel)">
        <title>Selective Growth of and Electricity Production by Marine Exoelectrogenic Bacteria in Self-Aggregated Hydrogel of Microbially Reduced Graphene Oxide.</title>
        <authorList>
            <person name="Yoshida N."/>
            <person name="Goto Y."/>
            <person name="Miyata Y."/>
        </authorList>
    </citation>
    <scope>NUCLEOTIDE SEQUENCE [LARGE SCALE GENOMIC DNA]</scope>
    <source>
        <strain evidence="1 2">NIT-T3</strain>
    </source>
</reference>
<dbReference type="PANTHER" id="PTHR37804">
    <property type="entry name" value="CDAA REGULATORY PROTEIN CDAR"/>
    <property type="match status" value="1"/>
</dbReference>
<keyword evidence="2" id="KW-1185">Reference proteome</keyword>